<keyword evidence="1" id="KW-0472">Membrane</keyword>
<dbReference type="Proteomes" id="UP000315540">
    <property type="component" value="Unassembled WGS sequence"/>
</dbReference>
<organism evidence="2 3">
    <name type="scientific">Aquimarina algicola</name>
    <dbReference type="NCBI Taxonomy" id="2589995"/>
    <lineage>
        <taxon>Bacteria</taxon>
        <taxon>Pseudomonadati</taxon>
        <taxon>Bacteroidota</taxon>
        <taxon>Flavobacteriia</taxon>
        <taxon>Flavobacteriales</taxon>
        <taxon>Flavobacteriaceae</taxon>
        <taxon>Aquimarina</taxon>
    </lineage>
</organism>
<reference evidence="2 3" key="1">
    <citation type="submission" date="2019-06" db="EMBL/GenBank/DDBJ databases">
        <authorList>
            <person name="Meng X."/>
        </authorList>
    </citation>
    <scope>NUCLEOTIDE SEQUENCE [LARGE SCALE GENOMIC DNA]</scope>
    <source>
        <strain evidence="2 3">M625</strain>
    </source>
</reference>
<gene>
    <name evidence="2" type="ORF">FHK87_15740</name>
</gene>
<dbReference type="EMBL" id="VFWZ01000005">
    <property type="protein sequence ID" value="TPN84388.1"/>
    <property type="molecule type" value="Genomic_DNA"/>
</dbReference>
<proteinExistence type="predicted"/>
<comment type="caution">
    <text evidence="2">The sequence shown here is derived from an EMBL/GenBank/DDBJ whole genome shotgun (WGS) entry which is preliminary data.</text>
</comment>
<keyword evidence="1" id="KW-1133">Transmembrane helix</keyword>
<accession>A0A504J939</accession>
<dbReference type="RefSeq" id="WP_140594724.1">
    <property type="nucleotide sequence ID" value="NZ_VFWZ01000005.1"/>
</dbReference>
<feature type="transmembrane region" description="Helical" evidence="1">
    <location>
        <begin position="43"/>
        <end position="62"/>
    </location>
</feature>
<dbReference type="AlphaFoldDB" id="A0A504J939"/>
<keyword evidence="3" id="KW-1185">Reference proteome</keyword>
<keyword evidence="1" id="KW-0812">Transmembrane</keyword>
<evidence type="ECO:0000313" key="3">
    <source>
        <dbReference type="Proteomes" id="UP000315540"/>
    </source>
</evidence>
<feature type="transmembrane region" description="Helical" evidence="1">
    <location>
        <begin position="6"/>
        <end position="22"/>
    </location>
</feature>
<evidence type="ECO:0000313" key="2">
    <source>
        <dbReference type="EMBL" id="TPN84388.1"/>
    </source>
</evidence>
<evidence type="ECO:0000256" key="1">
    <source>
        <dbReference type="SAM" id="Phobius"/>
    </source>
</evidence>
<protein>
    <submittedName>
        <fullName evidence="2">Uncharacterized protein</fullName>
    </submittedName>
</protein>
<sequence length="229" mass="27257">MIIFPCFYIINSTIVFIAFIFDDKIKKIWQYITGHKNYKYYRNSILLLTVFCFLVTIFRIVYTDIKIEQQVSDLPVIVEYEEGNGEIYLKIPIEFKIQNRCFKKIKYVPITITDNYFKTPEGTYAPVKNSNQTIISSFSTLTYVEYFDYPEYIPNEELQKVIEKYRDTIRKIDKVKISNKDFLKSHRTLDSILFTDIEKKFFFSFNSPAFIPLDKTSVFIKPNWSLGLD</sequence>
<name>A0A504J939_9FLAO</name>